<evidence type="ECO:0000313" key="1">
    <source>
        <dbReference type="EMBL" id="KAK7691898.1"/>
    </source>
</evidence>
<accession>A0AAW0GEH0</accession>
<sequence>MSTHNTLQELPFYDASYGAFHRHDELECPLTSHKLVDIDEVGQVRGYLRVCAGCGWGEYTPEPRDVATYQPDWEWLTHLSTVLTEDGNHINLNFTPGGDRTLNLPAGIGDQEDITVFCEPNQCFAQSLQTQNIPQGTHVQAFRTVFDNWMEASRQELLDEYLAMLRTLDNCDGYISNTLNLQFEYHPEQPTDKCMERTHTCIKAIAYDRTYEELRLIRRVLTVIKLDKNFRPQNVNPDIYGVGMIVIHFTFHSNFLCALFIPVILTRQSVMDMPWYSTCKSRRPAELWRHLDESHCGIIPQPKPRSKSLPPISLAWEWKLKIAEPSY</sequence>
<dbReference type="AlphaFoldDB" id="A0AAW0GEH0"/>
<keyword evidence="2" id="KW-1185">Reference proteome</keyword>
<dbReference type="Proteomes" id="UP001385951">
    <property type="component" value="Unassembled WGS sequence"/>
</dbReference>
<reference evidence="1 2" key="1">
    <citation type="submission" date="2022-09" db="EMBL/GenBank/DDBJ databases">
        <authorList>
            <person name="Palmer J.M."/>
        </authorList>
    </citation>
    <scope>NUCLEOTIDE SEQUENCE [LARGE SCALE GENOMIC DNA]</scope>
    <source>
        <strain evidence="1 2">DSM 7382</strain>
    </source>
</reference>
<comment type="caution">
    <text evidence="1">The sequence shown here is derived from an EMBL/GenBank/DDBJ whole genome shotgun (WGS) entry which is preliminary data.</text>
</comment>
<gene>
    <name evidence="1" type="ORF">QCA50_005303</name>
</gene>
<name>A0AAW0GEH0_9APHY</name>
<dbReference type="EMBL" id="JASBNA010000005">
    <property type="protein sequence ID" value="KAK7691898.1"/>
    <property type="molecule type" value="Genomic_DNA"/>
</dbReference>
<proteinExistence type="predicted"/>
<organism evidence="1 2">
    <name type="scientific">Cerrena zonata</name>
    <dbReference type="NCBI Taxonomy" id="2478898"/>
    <lineage>
        <taxon>Eukaryota</taxon>
        <taxon>Fungi</taxon>
        <taxon>Dikarya</taxon>
        <taxon>Basidiomycota</taxon>
        <taxon>Agaricomycotina</taxon>
        <taxon>Agaricomycetes</taxon>
        <taxon>Polyporales</taxon>
        <taxon>Cerrenaceae</taxon>
        <taxon>Cerrena</taxon>
    </lineage>
</organism>
<evidence type="ECO:0000313" key="2">
    <source>
        <dbReference type="Proteomes" id="UP001385951"/>
    </source>
</evidence>
<protein>
    <submittedName>
        <fullName evidence="1">Uncharacterized protein</fullName>
    </submittedName>
</protein>